<dbReference type="GO" id="GO:0004452">
    <property type="term" value="F:isopentenyl-diphosphate delta-isomerase activity"/>
    <property type="evidence" value="ECO:0007669"/>
    <property type="project" value="UniProtKB-UniRule"/>
</dbReference>
<keyword evidence="5" id="KW-0479">Metal-binding</keyword>
<dbReference type="NCBIfam" id="TIGR02150">
    <property type="entry name" value="IPP_isom_1"/>
    <property type="match status" value="1"/>
</dbReference>
<comment type="caution">
    <text evidence="13">The sequence shown here is derived from an EMBL/GenBank/DDBJ whole genome shotgun (WGS) entry which is preliminary data.</text>
</comment>
<evidence type="ECO:0000256" key="1">
    <source>
        <dbReference type="ARBA" id="ARBA00004826"/>
    </source>
</evidence>
<keyword evidence="6" id="KW-0460">Magnesium</keyword>
<feature type="active site" evidence="11">
    <location>
        <position position="113"/>
    </location>
</feature>
<dbReference type="NCBIfam" id="NF002995">
    <property type="entry name" value="PRK03759.1"/>
    <property type="match status" value="1"/>
</dbReference>
<evidence type="ECO:0000256" key="11">
    <source>
        <dbReference type="PIRSR" id="PIRSR018427-1"/>
    </source>
</evidence>
<name>A0A561PNK7_9BACT</name>
<dbReference type="PROSITE" id="PS51462">
    <property type="entry name" value="NUDIX"/>
    <property type="match status" value="1"/>
</dbReference>
<protein>
    <recommendedName>
        <fullName evidence="3 10">Isopentenyl-diphosphate delta-isomerase</fullName>
        <ecNumber evidence="3 10">5.3.3.2</ecNumber>
    </recommendedName>
</protein>
<evidence type="ECO:0000259" key="12">
    <source>
        <dbReference type="PROSITE" id="PS51462"/>
    </source>
</evidence>
<evidence type="ECO:0000256" key="8">
    <source>
        <dbReference type="ARBA" id="ARBA00023229"/>
    </source>
</evidence>
<dbReference type="OrthoDB" id="9809458at2"/>
<feature type="domain" description="Nudix hydrolase" evidence="12">
    <location>
        <begin position="29"/>
        <end position="161"/>
    </location>
</feature>
<evidence type="ECO:0000256" key="6">
    <source>
        <dbReference type="ARBA" id="ARBA00022842"/>
    </source>
</evidence>
<dbReference type="EMBL" id="VIWO01000005">
    <property type="protein sequence ID" value="TWF39680.1"/>
    <property type="molecule type" value="Genomic_DNA"/>
</dbReference>
<keyword evidence="8" id="KW-0414">Isoprene biosynthesis</keyword>
<dbReference type="Proteomes" id="UP000320811">
    <property type="component" value="Unassembled WGS sequence"/>
</dbReference>
<evidence type="ECO:0000313" key="14">
    <source>
        <dbReference type="Proteomes" id="UP000320811"/>
    </source>
</evidence>
<dbReference type="InterPro" id="IPR011876">
    <property type="entry name" value="IsopentenylPP_isomerase_typ1"/>
</dbReference>
<evidence type="ECO:0000313" key="13">
    <source>
        <dbReference type="EMBL" id="TWF39680.1"/>
    </source>
</evidence>
<keyword evidence="7" id="KW-0464">Manganese</keyword>
<evidence type="ECO:0000256" key="3">
    <source>
        <dbReference type="ARBA" id="ARBA00012057"/>
    </source>
</evidence>
<dbReference type="InterPro" id="IPR015797">
    <property type="entry name" value="NUDIX_hydrolase-like_dom_sf"/>
</dbReference>
<dbReference type="PANTHER" id="PTHR10885">
    <property type="entry name" value="ISOPENTENYL-DIPHOSPHATE DELTA-ISOMERASE"/>
    <property type="match status" value="1"/>
</dbReference>
<dbReference type="RefSeq" id="WP_145670871.1">
    <property type="nucleotide sequence ID" value="NZ_VIWO01000005.1"/>
</dbReference>
<proteinExistence type="inferred from homology"/>
<comment type="pathway">
    <text evidence="1">Isoprenoid biosynthesis; dimethylallyl diphosphate biosynthesis; dimethylallyl diphosphate from isopentenyl diphosphate: step 1/1.</text>
</comment>
<comment type="similarity">
    <text evidence="2">Belongs to the IPP isomerase type 1 family.</text>
</comment>
<dbReference type="Pfam" id="PF00293">
    <property type="entry name" value="NUDIX"/>
    <property type="match status" value="1"/>
</dbReference>
<dbReference type="CDD" id="cd02885">
    <property type="entry name" value="NUDIX_IPP_Isomerase"/>
    <property type="match status" value="1"/>
</dbReference>
<evidence type="ECO:0000256" key="2">
    <source>
        <dbReference type="ARBA" id="ARBA00007579"/>
    </source>
</evidence>
<dbReference type="GO" id="GO:0009240">
    <property type="term" value="P:isopentenyl diphosphate biosynthetic process"/>
    <property type="evidence" value="ECO:0007669"/>
    <property type="project" value="TreeGrafter"/>
</dbReference>
<dbReference type="SUPFAM" id="SSF55811">
    <property type="entry name" value="Nudix"/>
    <property type="match status" value="1"/>
</dbReference>
<accession>A0A561PNK7</accession>
<gene>
    <name evidence="13" type="ORF">FHW36_105119</name>
</gene>
<feature type="active site" evidence="11">
    <location>
        <position position="66"/>
    </location>
</feature>
<dbReference type="HAMAP" id="MF_00202">
    <property type="entry name" value="Idi"/>
    <property type="match status" value="1"/>
</dbReference>
<dbReference type="PANTHER" id="PTHR10885:SF0">
    <property type="entry name" value="ISOPENTENYL-DIPHOSPHATE DELTA-ISOMERASE"/>
    <property type="match status" value="1"/>
</dbReference>
<dbReference type="GO" id="GO:0046872">
    <property type="term" value="F:metal ion binding"/>
    <property type="evidence" value="ECO:0007669"/>
    <property type="project" value="UniProtKB-KW"/>
</dbReference>
<keyword evidence="9 13" id="KW-0413">Isomerase</keyword>
<sequence length="175" mass="19899">MKSSDVILVNEKDEAIGTMEKMEAHQKGVLHRAFSVFIINDAGELLLQRRALEKYHSAGLWTNACCSHQFPGETTAAAAHRRLQEEMGFDCELHEIFAFTYKSEFDNGLTEHEFDHVLLGVYNGNISPNAAEVCDYRYLPTGQILELIKNEPNTFTTWFHKALPMVLEHMKIPSV</sequence>
<dbReference type="PIRSF" id="PIRSF018427">
    <property type="entry name" value="Isopntndiph_ism"/>
    <property type="match status" value="1"/>
</dbReference>
<evidence type="ECO:0000256" key="5">
    <source>
        <dbReference type="ARBA" id="ARBA00022723"/>
    </source>
</evidence>
<dbReference type="InterPro" id="IPR056375">
    <property type="entry name" value="Idi_bact"/>
</dbReference>
<dbReference type="EC" id="5.3.3.2" evidence="3 10"/>
<keyword evidence="4" id="KW-0963">Cytoplasm</keyword>
<evidence type="ECO:0000256" key="4">
    <source>
        <dbReference type="ARBA" id="ARBA00022490"/>
    </source>
</evidence>
<keyword evidence="14" id="KW-1185">Reference proteome</keyword>
<dbReference type="GO" id="GO:0005737">
    <property type="term" value="C:cytoplasm"/>
    <property type="evidence" value="ECO:0007669"/>
    <property type="project" value="TreeGrafter"/>
</dbReference>
<evidence type="ECO:0000256" key="10">
    <source>
        <dbReference type="NCBIfam" id="TIGR02150"/>
    </source>
</evidence>
<organism evidence="13 14">
    <name type="scientific">Chitinophaga polysaccharea</name>
    <dbReference type="NCBI Taxonomy" id="1293035"/>
    <lineage>
        <taxon>Bacteria</taxon>
        <taxon>Pseudomonadati</taxon>
        <taxon>Bacteroidota</taxon>
        <taxon>Chitinophagia</taxon>
        <taxon>Chitinophagales</taxon>
        <taxon>Chitinophagaceae</taxon>
        <taxon>Chitinophaga</taxon>
    </lineage>
</organism>
<dbReference type="GO" id="GO:0050992">
    <property type="term" value="P:dimethylallyl diphosphate biosynthetic process"/>
    <property type="evidence" value="ECO:0007669"/>
    <property type="project" value="UniProtKB-UniPathway"/>
</dbReference>
<evidence type="ECO:0000256" key="7">
    <source>
        <dbReference type="ARBA" id="ARBA00023211"/>
    </source>
</evidence>
<evidence type="ECO:0000256" key="9">
    <source>
        <dbReference type="ARBA" id="ARBA00023235"/>
    </source>
</evidence>
<dbReference type="InterPro" id="IPR000086">
    <property type="entry name" value="NUDIX_hydrolase_dom"/>
</dbReference>
<dbReference type="Gene3D" id="3.90.79.10">
    <property type="entry name" value="Nucleoside Triphosphate Pyrophosphohydrolase"/>
    <property type="match status" value="1"/>
</dbReference>
<dbReference type="AlphaFoldDB" id="A0A561PNK7"/>
<dbReference type="UniPathway" id="UPA00059">
    <property type="reaction ID" value="UER00104"/>
</dbReference>
<reference evidence="13 14" key="1">
    <citation type="submission" date="2019-06" db="EMBL/GenBank/DDBJ databases">
        <title>Sorghum-associated microbial communities from plants grown in Nebraska, USA.</title>
        <authorList>
            <person name="Schachtman D."/>
        </authorList>
    </citation>
    <scope>NUCLEOTIDE SEQUENCE [LARGE SCALE GENOMIC DNA]</scope>
    <source>
        <strain evidence="13 14">1209</strain>
    </source>
</reference>